<gene>
    <name evidence="2" type="ORF">g.21373</name>
</gene>
<evidence type="ECO:0000313" key="2">
    <source>
        <dbReference type="EMBL" id="JAS39944.1"/>
    </source>
</evidence>
<dbReference type="AlphaFoldDB" id="A0A1B6EPT4"/>
<dbReference type="Gene3D" id="3.30.420.40">
    <property type="match status" value="2"/>
</dbReference>
<dbReference type="EMBL" id="GECZ01029825">
    <property type="protein sequence ID" value="JAS39944.1"/>
    <property type="molecule type" value="Transcribed_RNA"/>
</dbReference>
<dbReference type="PANTHER" id="PTHR11937">
    <property type="entry name" value="ACTIN"/>
    <property type="match status" value="1"/>
</dbReference>
<proteinExistence type="inferred from homology"/>
<comment type="similarity">
    <text evidence="1">Belongs to the actin family.</text>
</comment>
<dbReference type="Pfam" id="PF00022">
    <property type="entry name" value="Actin"/>
    <property type="match status" value="2"/>
</dbReference>
<protein>
    <recommendedName>
        <fullName evidence="3">Actin-related protein 10</fullName>
    </recommendedName>
</protein>
<evidence type="ECO:0008006" key="3">
    <source>
        <dbReference type="Google" id="ProtNLM"/>
    </source>
</evidence>
<dbReference type="CDD" id="cd10207">
    <property type="entry name" value="ASKHA_NBD_Arp10"/>
    <property type="match status" value="1"/>
</dbReference>
<dbReference type="Gene3D" id="3.90.640.10">
    <property type="entry name" value="Actin, Chain A, domain 4"/>
    <property type="match status" value="1"/>
</dbReference>
<dbReference type="InterPro" id="IPR004000">
    <property type="entry name" value="Actin"/>
</dbReference>
<evidence type="ECO:0000256" key="1">
    <source>
        <dbReference type="RuleBase" id="RU000487"/>
    </source>
</evidence>
<sequence>MPMYDGYSLLTEKQAIVLDLGTKYTKFGFAGEASPRCIVRSEIKCPQTGQMREVMNFTDKDDLYGLLVDFLHMLFFKHVQLSPKERRLVVVESLLCPTVVRDTLAKVLFQHFEVCSLLYVPSHLVCLATLAVDTGLVLDVGHQEALLVPVYEGVPVLRIWQAQPLAGAAIEQRLRNSLVEWYSNQDSLGDSIRKSQEAANLSDSIIEDIKVRGSFVTKQERGIVYWDGKEPSSPIPDLTYPIDGDRTISIPGPVREACHEVLFERDNDQMSLPNMILDAILKSAVDMRRPLAENIVLVGGSVMMPGFKARLLAELQLLLASPQYKGKLNINTFKFHNPPGKENYIAWLGGALYGATDMITMRSLTRESYSTLNSVPDWCSLLHNRLDHSGLII</sequence>
<dbReference type="SMART" id="SM00268">
    <property type="entry name" value="ACTIN"/>
    <property type="match status" value="1"/>
</dbReference>
<name>A0A1B6EPT4_9HEMI</name>
<dbReference type="InterPro" id="IPR043129">
    <property type="entry name" value="ATPase_NBD"/>
</dbReference>
<accession>A0A1B6EPT4</accession>
<reference evidence="2" key="1">
    <citation type="submission" date="2015-11" db="EMBL/GenBank/DDBJ databases">
        <title>De novo transcriptome assembly of four potential Pierce s Disease insect vectors from Arizona vineyards.</title>
        <authorList>
            <person name="Tassone E.E."/>
        </authorList>
    </citation>
    <scope>NUCLEOTIDE SEQUENCE</scope>
</reference>
<organism evidence="2">
    <name type="scientific">Cuerna arida</name>
    <dbReference type="NCBI Taxonomy" id="1464854"/>
    <lineage>
        <taxon>Eukaryota</taxon>
        <taxon>Metazoa</taxon>
        <taxon>Ecdysozoa</taxon>
        <taxon>Arthropoda</taxon>
        <taxon>Hexapoda</taxon>
        <taxon>Insecta</taxon>
        <taxon>Pterygota</taxon>
        <taxon>Neoptera</taxon>
        <taxon>Paraneoptera</taxon>
        <taxon>Hemiptera</taxon>
        <taxon>Auchenorrhyncha</taxon>
        <taxon>Membracoidea</taxon>
        <taxon>Cicadellidae</taxon>
        <taxon>Cicadellinae</taxon>
        <taxon>Proconiini</taxon>
        <taxon>Cuerna</taxon>
    </lineage>
</organism>
<dbReference type="SUPFAM" id="SSF53067">
    <property type="entry name" value="Actin-like ATPase domain"/>
    <property type="match status" value="2"/>
</dbReference>